<reference evidence="4 5" key="1">
    <citation type="submission" date="2019-11" db="EMBL/GenBank/DDBJ databases">
        <title>Pseudomonas flavidum sp. nov., isolated from Baiyang Lake.</title>
        <authorList>
            <person name="Zhao Y."/>
        </authorList>
    </citation>
    <scope>NUCLEOTIDE SEQUENCE [LARGE SCALE GENOMIC DNA]</scope>
    <source>
        <strain evidence="5">R-22-3 w-18</strain>
    </source>
</reference>
<dbReference type="EMBL" id="WKJZ01000001">
    <property type="protein sequence ID" value="MVW74512.1"/>
    <property type="molecule type" value="Genomic_DNA"/>
</dbReference>
<dbReference type="GO" id="GO:0032259">
    <property type="term" value="P:methylation"/>
    <property type="evidence" value="ECO:0007669"/>
    <property type="project" value="UniProtKB-KW"/>
</dbReference>
<protein>
    <submittedName>
        <fullName evidence="4">Methyltransferase domain-containing protein</fullName>
    </submittedName>
</protein>
<dbReference type="Gene3D" id="3.40.50.150">
    <property type="entry name" value="Vaccinia Virus protein VP39"/>
    <property type="match status" value="1"/>
</dbReference>
<keyword evidence="5" id="KW-1185">Reference proteome</keyword>
<dbReference type="AlphaFoldDB" id="A0A6I4KUX0"/>
<keyword evidence="1 4" id="KW-0489">Methyltransferase</keyword>
<dbReference type="RefSeq" id="WP_160343461.1">
    <property type="nucleotide sequence ID" value="NZ_WKJZ01000001.1"/>
</dbReference>
<name>A0A6I4KUX0_9PSED</name>
<dbReference type="Pfam" id="PF13489">
    <property type="entry name" value="Methyltransf_23"/>
    <property type="match status" value="1"/>
</dbReference>
<dbReference type="SUPFAM" id="SSF53335">
    <property type="entry name" value="S-adenosyl-L-methionine-dependent methyltransferases"/>
    <property type="match status" value="1"/>
</dbReference>
<dbReference type="InterPro" id="IPR029063">
    <property type="entry name" value="SAM-dependent_MTases_sf"/>
</dbReference>
<proteinExistence type="predicted"/>
<accession>A0A6I4KUX0</accession>
<dbReference type="Proteomes" id="UP000429555">
    <property type="component" value="Unassembled WGS sequence"/>
</dbReference>
<dbReference type="CDD" id="cd02440">
    <property type="entry name" value="AdoMet_MTases"/>
    <property type="match status" value="1"/>
</dbReference>
<evidence type="ECO:0000256" key="3">
    <source>
        <dbReference type="ARBA" id="ARBA00022691"/>
    </source>
</evidence>
<evidence type="ECO:0000256" key="2">
    <source>
        <dbReference type="ARBA" id="ARBA00022679"/>
    </source>
</evidence>
<gene>
    <name evidence="4" type="ORF">GJV18_04205</name>
</gene>
<dbReference type="GO" id="GO:0008168">
    <property type="term" value="F:methyltransferase activity"/>
    <property type="evidence" value="ECO:0007669"/>
    <property type="project" value="UniProtKB-KW"/>
</dbReference>
<dbReference type="PANTHER" id="PTHR43464">
    <property type="entry name" value="METHYLTRANSFERASE"/>
    <property type="match status" value="1"/>
</dbReference>
<dbReference type="PANTHER" id="PTHR43464:SF19">
    <property type="entry name" value="UBIQUINONE BIOSYNTHESIS O-METHYLTRANSFERASE, MITOCHONDRIAL"/>
    <property type="match status" value="1"/>
</dbReference>
<keyword evidence="3" id="KW-0949">S-adenosyl-L-methionine</keyword>
<evidence type="ECO:0000313" key="4">
    <source>
        <dbReference type="EMBL" id="MVW74512.1"/>
    </source>
</evidence>
<keyword evidence="2 4" id="KW-0808">Transferase</keyword>
<comment type="caution">
    <text evidence="4">The sequence shown here is derived from an EMBL/GenBank/DDBJ whole genome shotgun (WGS) entry which is preliminary data.</text>
</comment>
<sequence>MQRDHREQLKLSWQANAAAWTAAVREQRIESRRLVTDAAIIRAILTLKPERVLDLGCGEGWLCRGLAEHGIQAVGVDASAPLIAAARQTGHPRTQYRVCGYAELAQQAEQLGRFDVLVCNFALFEQDLQDTLRTLQQLVKADGHLLIQTLHPWRACHDASYRDGWRVETFSTLAEGFAEPMPWFFRTLESWLALLQETGWRLQWLQEPLHPESEQPVSLLLLLTPAPPLAEQQN</sequence>
<organism evidence="4 5">
    <name type="scientific">Pseudomonas xionganensis</name>
    <dbReference type="NCBI Taxonomy" id="2654845"/>
    <lineage>
        <taxon>Bacteria</taxon>
        <taxon>Pseudomonadati</taxon>
        <taxon>Pseudomonadota</taxon>
        <taxon>Gammaproteobacteria</taxon>
        <taxon>Pseudomonadales</taxon>
        <taxon>Pseudomonadaceae</taxon>
        <taxon>Pseudomonas</taxon>
    </lineage>
</organism>
<evidence type="ECO:0000256" key="1">
    <source>
        <dbReference type="ARBA" id="ARBA00022603"/>
    </source>
</evidence>
<evidence type="ECO:0000313" key="5">
    <source>
        <dbReference type="Proteomes" id="UP000429555"/>
    </source>
</evidence>